<keyword evidence="3 5" id="KW-1133">Transmembrane helix</keyword>
<comment type="caution">
    <text evidence="7">The sequence shown here is derived from an EMBL/GenBank/DDBJ whole genome shotgun (WGS) entry which is preliminary data.</text>
</comment>
<reference evidence="7 8" key="1">
    <citation type="submission" date="2017-09" db="EMBL/GenBank/DDBJ databases">
        <title>Genomics of the genus Arcobacter.</title>
        <authorList>
            <person name="Perez-Cataluna A."/>
            <person name="Figueras M.J."/>
            <person name="Salas-Masso N."/>
        </authorList>
    </citation>
    <scope>NUCLEOTIDE SEQUENCE [LARGE SCALE GENOMIC DNA]</scope>
    <source>
        <strain evidence="7 8">F156-34</strain>
    </source>
</reference>
<dbReference type="GO" id="GO:0016020">
    <property type="term" value="C:membrane"/>
    <property type="evidence" value="ECO:0007669"/>
    <property type="project" value="UniProtKB-SubCell"/>
</dbReference>
<evidence type="ECO:0000256" key="2">
    <source>
        <dbReference type="ARBA" id="ARBA00022692"/>
    </source>
</evidence>
<feature type="domain" description="Bacterial virulence protein VirB8" evidence="6">
    <location>
        <begin position="10"/>
        <end position="220"/>
    </location>
</feature>
<evidence type="ECO:0000256" key="5">
    <source>
        <dbReference type="SAM" id="Phobius"/>
    </source>
</evidence>
<dbReference type="CDD" id="cd16424">
    <property type="entry name" value="VirB8"/>
    <property type="match status" value="1"/>
</dbReference>
<dbReference type="Pfam" id="PF04335">
    <property type="entry name" value="VirB8"/>
    <property type="match status" value="1"/>
</dbReference>
<dbReference type="EMBL" id="NXIE01000002">
    <property type="protein sequence ID" value="RXK13234.1"/>
    <property type="molecule type" value="Genomic_DNA"/>
</dbReference>
<keyword evidence="4 5" id="KW-0472">Membrane</keyword>
<evidence type="ECO:0000313" key="8">
    <source>
        <dbReference type="Proteomes" id="UP000289718"/>
    </source>
</evidence>
<dbReference type="PIRSF" id="PIRSF003299">
    <property type="entry name" value="VirB8_PtlE"/>
    <property type="match status" value="1"/>
</dbReference>
<dbReference type="Gene3D" id="3.10.450.230">
    <property type="entry name" value="VirB8 protein"/>
    <property type="match status" value="1"/>
</dbReference>
<dbReference type="GO" id="GO:0030255">
    <property type="term" value="P:protein secretion by the type IV secretion system"/>
    <property type="evidence" value="ECO:0007669"/>
    <property type="project" value="InterPro"/>
</dbReference>
<evidence type="ECO:0000313" key="7">
    <source>
        <dbReference type="EMBL" id="RXK13234.1"/>
    </source>
</evidence>
<keyword evidence="2 5" id="KW-0812">Transmembrane</keyword>
<dbReference type="Proteomes" id="UP000289718">
    <property type="component" value="Unassembled WGS sequence"/>
</dbReference>
<evidence type="ECO:0000256" key="4">
    <source>
        <dbReference type="ARBA" id="ARBA00023136"/>
    </source>
</evidence>
<proteinExistence type="predicted"/>
<dbReference type="InterPro" id="IPR032710">
    <property type="entry name" value="NTF2-like_dom_sf"/>
</dbReference>
<organism evidence="7 8">
    <name type="scientific">Halarcobacter mediterraneus</name>
    <dbReference type="NCBI Taxonomy" id="2023153"/>
    <lineage>
        <taxon>Bacteria</taxon>
        <taxon>Pseudomonadati</taxon>
        <taxon>Campylobacterota</taxon>
        <taxon>Epsilonproteobacteria</taxon>
        <taxon>Campylobacterales</taxon>
        <taxon>Arcobacteraceae</taxon>
        <taxon>Halarcobacter</taxon>
    </lineage>
</organism>
<accession>A0A4V1M1D0</accession>
<name>A0A4V1M1D0_9BACT</name>
<feature type="transmembrane region" description="Helical" evidence="5">
    <location>
        <begin position="28"/>
        <end position="52"/>
    </location>
</feature>
<evidence type="ECO:0000259" key="6">
    <source>
        <dbReference type="Pfam" id="PF04335"/>
    </source>
</evidence>
<dbReference type="RefSeq" id="WP_129061055.1">
    <property type="nucleotide sequence ID" value="NZ_NXIE01000002.1"/>
</dbReference>
<dbReference type="InterPro" id="IPR007430">
    <property type="entry name" value="VirB8"/>
</dbReference>
<evidence type="ECO:0000256" key="1">
    <source>
        <dbReference type="ARBA" id="ARBA00004167"/>
    </source>
</evidence>
<keyword evidence="8" id="KW-1185">Reference proteome</keyword>
<comment type="subcellular location">
    <subcellularLocation>
        <location evidence="1">Membrane</location>
        <topology evidence="1">Single-pass membrane protein</topology>
    </subcellularLocation>
</comment>
<evidence type="ECO:0000256" key="3">
    <source>
        <dbReference type="ARBA" id="ARBA00022989"/>
    </source>
</evidence>
<sequence length="222" mass="25574">MAEKYDSEKALDFETSKQELYDKSQRRAWGVAITMTFVTCLLAIAIIVLVPLKTVVPYMTMVDKNGRVEIISTVTTEKLSKQEALDKYFAKVYVQTREQYFYDMLQKDYIETQIFSSENVAADYRKIFSGDDSRDKELKDDVEISVNVNSVVLSESAGTKIATVRAKLSSKNLTTNTELIRSYKVFTFSYDYYPDLKQNAKERLVNPLGYKVLTYRIDDEVN</sequence>
<protein>
    <submittedName>
        <fullName evidence="7">Conjugal transfer protein TraJ</fullName>
    </submittedName>
</protein>
<dbReference type="InterPro" id="IPR026264">
    <property type="entry name" value="VirB8/PtlE"/>
</dbReference>
<dbReference type="SUPFAM" id="SSF54427">
    <property type="entry name" value="NTF2-like"/>
    <property type="match status" value="1"/>
</dbReference>
<dbReference type="AlphaFoldDB" id="A0A4V1M1D0"/>
<dbReference type="OrthoDB" id="9816242at2"/>
<gene>
    <name evidence="7" type="ORF">CP965_05390</name>
</gene>